<dbReference type="GO" id="GO:0000493">
    <property type="term" value="P:box H/ACA snoRNP assembly"/>
    <property type="evidence" value="ECO:0007669"/>
    <property type="project" value="InterPro"/>
</dbReference>
<evidence type="ECO:0000256" key="4">
    <source>
        <dbReference type="ARBA" id="ARBA00022517"/>
    </source>
</evidence>
<dbReference type="Proteomes" id="UP001162087">
    <property type="component" value="Chromosome 14"/>
</dbReference>
<keyword evidence="8" id="KW-0539">Nucleus</keyword>
<feature type="compositionally biased region" description="Acidic residues" evidence="13">
    <location>
        <begin position="231"/>
        <end position="247"/>
    </location>
</feature>
<protein>
    <recommendedName>
        <fullName evidence="3">H/ACA ribonucleoprotein complex non-core subunit NAF1</fullName>
    </recommendedName>
    <alternativeName>
        <fullName evidence="12">Nuclear assembly factor 1</fullName>
    </alternativeName>
</protein>
<proteinExistence type="inferred from homology"/>
<dbReference type="GO" id="GO:0006364">
    <property type="term" value="P:rRNA processing"/>
    <property type="evidence" value="ECO:0007669"/>
    <property type="project" value="UniProtKB-KW"/>
</dbReference>
<dbReference type="GO" id="GO:0005634">
    <property type="term" value="C:nucleus"/>
    <property type="evidence" value="ECO:0007669"/>
    <property type="project" value="UniProtKB-SubCell"/>
</dbReference>
<evidence type="ECO:0000256" key="6">
    <source>
        <dbReference type="ARBA" id="ARBA00022553"/>
    </source>
</evidence>
<evidence type="ECO:0000313" key="14">
    <source>
        <dbReference type="EMBL" id="CAI4049904.1"/>
    </source>
</evidence>
<evidence type="ECO:0000256" key="2">
    <source>
        <dbReference type="ARBA" id="ARBA00009801"/>
    </source>
</evidence>
<feature type="compositionally biased region" description="Low complexity" evidence="13">
    <location>
        <begin position="45"/>
        <end position="59"/>
    </location>
</feature>
<dbReference type="PANTHER" id="PTHR31633">
    <property type="entry name" value="H/ACA RIBONUCLEOPROTEIN COMPLEX NON-CORE SUBUNIT NAF1"/>
    <property type="match status" value="1"/>
</dbReference>
<dbReference type="InterPro" id="IPR038664">
    <property type="entry name" value="Gar1/Naf1_Cbf5-bd_sf"/>
</dbReference>
<dbReference type="Gene3D" id="2.40.10.230">
    <property type="entry name" value="Probable tRNA pseudouridine synthase domain"/>
    <property type="match status" value="1"/>
</dbReference>
<feature type="region of interest" description="Disordered" evidence="13">
    <location>
        <begin position="1"/>
        <end position="102"/>
    </location>
</feature>
<keyword evidence="6" id="KW-0597">Phosphoprotein</keyword>
<evidence type="ECO:0000256" key="13">
    <source>
        <dbReference type="SAM" id="MobiDB-lite"/>
    </source>
</evidence>
<reference evidence="14" key="1">
    <citation type="submission" date="2022-10" db="EMBL/GenBank/DDBJ databases">
        <authorList>
            <person name="Byrne P K."/>
        </authorList>
    </citation>
    <scope>NUCLEOTIDE SEQUENCE</scope>
    <source>
        <strain evidence="14">IFO1802</strain>
    </source>
</reference>
<keyword evidence="9" id="KW-0687">Ribonucleoprotein</keyword>
<keyword evidence="5" id="KW-0698">rRNA processing</keyword>
<dbReference type="RefSeq" id="XP_056084680.1">
    <property type="nucleotide sequence ID" value="XM_056230797.1"/>
</dbReference>
<dbReference type="Pfam" id="PF04410">
    <property type="entry name" value="Gar1"/>
    <property type="match status" value="1"/>
</dbReference>
<evidence type="ECO:0000256" key="7">
    <source>
        <dbReference type="ARBA" id="ARBA00022884"/>
    </source>
</evidence>
<dbReference type="InterPro" id="IPR009000">
    <property type="entry name" value="Transl_B-barrel_sf"/>
</dbReference>
<dbReference type="GeneID" id="80926685"/>
<feature type="compositionally biased region" description="Acidic residues" evidence="13">
    <location>
        <begin position="60"/>
        <end position="93"/>
    </location>
</feature>
<feature type="compositionally biased region" description="Basic and acidic residues" evidence="13">
    <location>
        <begin position="269"/>
        <end position="279"/>
    </location>
</feature>
<evidence type="ECO:0000256" key="3">
    <source>
        <dbReference type="ARBA" id="ARBA00021438"/>
    </source>
</evidence>
<evidence type="ECO:0000256" key="12">
    <source>
        <dbReference type="ARBA" id="ARBA00076743"/>
    </source>
</evidence>
<dbReference type="SUPFAM" id="SSF50447">
    <property type="entry name" value="Translation proteins"/>
    <property type="match status" value="1"/>
</dbReference>
<evidence type="ECO:0000313" key="15">
    <source>
        <dbReference type="Proteomes" id="UP001162087"/>
    </source>
</evidence>
<feature type="region of interest" description="Disordered" evidence="13">
    <location>
        <begin position="461"/>
        <end position="484"/>
    </location>
</feature>
<accession>A0AA35J6P3</accession>
<evidence type="ECO:0000256" key="5">
    <source>
        <dbReference type="ARBA" id="ARBA00022552"/>
    </source>
</evidence>
<comment type="function">
    <text evidence="10">RNA-binding protein required for the maturation of box H/ACA snoRNPs complex and ribosome biogenesis. During assembly of the H/ACA snoRNPs complex, it associates with the complex and disappears during maturation of the complex and is replaced by GAR1 to yield mature H/ACA snoRNPs complex. Acts as a competitive binder for CBF5 probably required to prevent non-cognate RNAs from being loaded during transport of the particle by inducing a non-productive conformation of CBF5.</text>
</comment>
<dbReference type="PANTHER" id="PTHR31633:SF1">
    <property type="entry name" value="H_ACA RIBONUCLEOPROTEIN COMPLEX NON-CORE SUBUNIT NAF1"/>
    <property type="match status" value="1"/>
</dbReference>
<gene>
    <name evidence="14" type="primary">SKDI14G2010</name>
    <name evidence="14" type="ORF">SKDI_14G2010</name>
</gene>
<dbReference type="AlphaFoldDB" id="A0AA35J6P3"/>
<evidence type="ECO:0000256" key="8">
    <source>
        <dbReference type="ARBA" id="ARBA00023242"/>
    </source>
</evidence>
<dbReference type="GO" id="GO:0003723">
    <property type="term" value="F:RNA binding"/>
    <property type="evidence" value="ECO:0007669"/>
    <property type="project" value="UniProtKB-KW"/>
</dbReference>
<dbReference type="EMBL" id="OX365909">
    <property type="protein sequence ID" value="CAI4049904.1"/>
    <property type="molecule type" value="Genomic_DNA"/>
</dbReference>
<keyword evidence="4" id="KW-0690">Ribosome biogenesis</keyword>
<feature type="region of interest" description="Disordered" evidence="13">
    <location>
        <begin position="227"/>
        <end position="331"/>
    </location>
</feature>
<evidence type="ECO:0000256" key="10">
    <source>
        <dbReference type="ARBA" id="ARBA00054735"/>
    </source>
</evidence>
<sequence>MSDDLFSKALENPDQDLNLRLPRDDVDLGLLGDGVRESEDDEAVADAAKADGASSGSSDCDSDSDSSDSEDDSDGQKAEDEDAIENEDEDEDLSPSGPIISKNEVLEEAVPELPEDYEISEKTIITPVGVLKSAFENNIIIHATLSGEKRVLKEGSIFCLEDRTLIGMLAEVFGPLQNPFYRVKLADSKKALFNELKARLGEKACIVTPDAHWIDTFELRRIKGTDASNGYDEELPEEEQEFSDDEKEALFKKMKKQQQQQQRKKRDNRKQPNDSDNVKSKKPRQPKPANLPKLVPPVGMSSNASLQRGYKSRNARENTKRETGTVFDQNRSLQIPMGQQQQPQFPANNYPYQLQPNNMPYPAYPPFPQPSNFQYPLPPFGQVPPAQFSNGMPYMNVPPAYNNMALPTQPPFMPVPQGQAPLPYGAPPMGQMQNPMCMQSSPQMPPQENGNFQQVMKLHQILLQQQQQQQQQQHQHQHQQGPRN</sequence>
<feature type="compositionally biased region" description="Basic residues" evidence="13">
    <location>
        <begin position="252"/>
        <end position="268"/>
    </location>
</feature>
<evidence type="ECO:0000256" key="11">
    <source>
        <dbReference type="ARBA" id="ARBA00065983"/>
    </source>
</evidence>
<dbReference type="InterPro" id="IPR040309">
    <property type="entry name" value="Naf1"/>
</dbReference>
<name>A0AA35J6P3_SACK1</name>
<dbReference type="GO" id="GO:0001522">
    <property type="term" value="P:pseudouridine synthesis"/>
    <property type="evidence" value="ECO:0007669"/>
    <property type="project" value="InterPro"/>
</dbReference>
<evidence type="ECO:0000256" key="9">
    <source>
        <dbReference type="ARBA" id="ARBA00023274"/>
    </source>
</evidence>
<dbReference type="FunFam" id="2.40.10.230:FF:000002">
    <property type="entry name" value="H/ACA ribonucleoprotein complex non-core subunit NAF1"/>
    <property type="match status" value="1"/>
</dbReference>
<keyword evidence="7" id="KW-0694">RNA-binding</keyword>
<evidence type="ECO:0000256" key="1">
    <source>
        <dbReference type="ARBA" id="ARBA00004123"/>
    </source>
</evidence>
<keyword evidence="15" id="KW-1185">Reference proteome</keyword>
<dbReference type="GO" id="GO:0005732">
    <property type="term" value="C:sno(s)RNA-containing ribonucleoprotein complex"/>
    <property type="evidence" value="ECO:0007669"/>
    <property type="project" value="InterPro"/>
</dbReference>
<dbReference type="InterPro" id="IPR007504">
    <property type="entry name" value="H/ACA_rnp_Gar1/Naf1"/>
</dbReference>
<organism evidence="14 15">
    <name type="scientific">Saccharomyces kudriavzevii (strain ATCC MYA-4449 / AS 2.2408 / CBS 8840 / NBRC 1802 / NCYC 2889)</name>
    <name type="common">Yeast</name>
    <dbReference type="NCBI Taxonomy" id="226230"/>
    <lineage>
        <taxon>Eukaryota</taxon>
        <taxon>Fungi</taxon>
        <taxon>Dikarya</taxon>
        <taxon>Ascomycota</taxon>
        <taxon>Saccharomycotina</taxon>
        <taxon>Saccharomycetes</taxon>
        <taxon>Saccharomycetales</taxon>
        <taxon>Saccharomycetaceae</taxon>
        <taxon>Saccharomyces</taxon>
    </lineage>
</organism>
<comment type="similarity">
    <text evidence="2">Belongs to the NAF1 family.</text>
</comment>
<feature type="compositionally biased region" description="Basic and acidic residues" evidence="13">
    <location>
        <begin position="314"/>
        <end position="323"/>
    </location>
</feature>
<comment type="subunit">
    <text evidence="11">During assembly of the complex, component of the small nucleolar ribonucleoprotein particles containing H/ACA-type snoRNAs (H/ACA snoRNPs) which contains CBF5, NAF1, NHP2 and NOP10 proteins. Interacts with SHQ1. Interacts directly with CBF5. Interacts with hyperphosphorylated C-terminal domain (CTD) of RNA polymerase II large subunit (RPB1).</text>
</comment>
<comment type="subcellular location">
    <subcellularLocation>
        <location evidence="1">Nucleus</location>
    </subcellularLocation>
</comment>